<dbReference type="InterPro" id="IPR003593">
    <property type="entry name" value="AAA+_ATPase"/>
</dbReference>
<dbReference type="PROSITE" id="PS00676">
    <property type="entry name" value="SIGMA54_INTERACT_2"/>
    <property type="match status" value="1"/>
</dbReference>
<name>A0A0K0XXC8_9GAMM</name>
<dbReference type="GO" id="GO:0005524">
    <property type="term" value="F:ATP binding"/>
    <property type="evidence" value="ECO:0007669"/>
    <property type="project" value="UniProtKB-KW"/>
</dbReference>
<keyword evidence="4" id="KW-0804">Transcription</keyword>
<gene>
    <name evidence="6" type="ORF">WM2015_1972</name>
</gene>
<dbReference type="InterPro" id="IPR011006">
    <property type="entry name" value="CheY-like_superfamily"/>
</dbReference>
<evidence type="ECO:0000256" key="3">
    <source>
        <dbReference type="ARBA" id="ARBA00023015"/>
    </source>
</evidence>
<dbReference type="KEGG" id="wma:WM2015_1972"/>
<dbReference type="Pfam" id="PF25601">
    <property type="entry name" value="AAA_lid_14"/>
    <property type="match status" value="1"/>
</dbReference>
<dbReference type="Pfam" id="PF00072">
    <property type="entry name" value="Response_reg"/>
    <property type="match status" value="1"/>
</dbReference>
<dbReference type="FunFam" id="3.40.50.300:FF:000006">
    <property type="entry name" value="DNA-binding transcriptional regulator NtrC"/>
    <property type="match status" value="1"/>
</dbReference>
<dbReference type="PROSITE" id="PS50045">
    <property type="entry name" value="SIGMA54_INTERACT_4"/>
    <property type="match status" value="1"/>
</dbReference>
<dbReference type="SUPFAM" id="SSF46689">
    <property type="entry name" value="Homeodomain-like"/>
    <property type="match status" value="1"/>
</dbReference>
<keyword evidence="2" id="KW-0067">ATP-binding</keyword>
<dbReference type="GO" id="GO:0000160">
    <property type="term" value="P:phosphorelay signal transduction system"/>
    <property type="evidence" value="ECO:0007669"/>
    <property type="project" value="InterPro"/>
</dbReference>
<dbReference type="EMBL" id="CP012154">
    <property type="protein sequence ID" value="AKS42338.1"/>
    <property type="molecule type" value="Genomic_DNA"/>
</dbReference>
<dbReference type="OrthoDB" id="9804019at2"/>
<dbReference type="InterPro" id="IPR002078">
    <property type="entry name" value="Sigma_54_int"/>
</dbReference>
<dbReference type="PANTHER" id="PTHR32071">
    <property type="entry name" value="TRANSCRIPTIONAL REGULATORY PROTEIN"/>
    <property type="match status" value="1"/>
</dbReference>
<sequence length="478" mass="53181">MTQMRALVVDDEPDLRELLDITLSRMGLEVDTAEDLSEARRLLASGADYALCLTDMRLPDGNGLTLIKEINRDHEQIPVAMITAFGKVEDAVTALKYGAFDFVSKPVDLEVLRNLIRTALKLRKDDAETSPSPERTDSQRRAEPAPSPADVERAEGSKDDKSYLLQRLIGQSEAIKRVRQTIVKLARSQAPVLISGESGTGKELAARLIHDLGPRAEEPFIAVNCGAIPTELMESEFFGHVKGSFTGADSDKEGLFQAAQGGTLFLDEVADLPLPMQVKLLRVIQEKTVRPIGGRQEIKIDVRILSASHKPLKPLVDEGAFRNDLYYRLNVIELQMPALSERRDDIIILAEHFLQSIGEQWGEPARTLGEGARKALRGHAFSGNVRELVNILQRAVTMCEGDEITPEDLSLDGEQAGDDAMFADRPEDRSLDDYIEDVEKHILENALREARFNKTEAARQLGITFRSLRYKLKKYGID</sequence>
<dbReference type="SMART" id="SM00382">
    <property type="entry name" value="AAA"/>
    <property type="match status" value="1"/>
</dbReference>
<dbReference type="GO" id="GO:0043565">
    <property type="term" value="F:sequence-specific DNA binding"/>
    <property type="evidence" value="ECO:0007669"/>
    <property type="project" value="InterPro"/>
</dbReference>
<dbReference type="Pfam" id="PF02954">
    <property type="entry name" value="HTH_8"/>
    <property type="match status" value="1"/>
</dbReference>
<dbReference type="SUPFAM" id="SSF52540">
    <property type="entry name" value="P-loop containing nucleoside triphosphate hydrolases"/>
    <property type="match status" value="1"/>
</dbReference>
<dbReference type="PROSITE" id="PS50110">
    <property type="entry name" value="RESPONSE_REGULATORY"/>
    <property type="match status" value="1"/>
</dbReference>
<dbReference type="RefSeq" id="WP_049725908.1">
    <property type="nucleotide sequence ID" value="NZ_CP012154.1"/>
</dbReference>
<organism evidence="6 7">
    <name type="scientific">Wenzhouxiangella marina</name>
    <dbReference type="NCBI Taxonomy" id="1579979"/>
    <lineage>
        <taxon>Bacteria</taxon>
        <taxon>Pseudomonadati</taxon>
        <taxon>Pseudomonadota</taxon>
        <taxon>Gammaproteobacteria</taxon>
        <taxon>Chromatiales</taxon>
        <taxon>Wenzhouxiangellaceae</taxon>
        <taxon>Wenzhouxiangella</taxon>
    </lineage>
</organism>
<dbReference type="SMART" id="SM00448">
    <property type="entry name" value="REC"/>
    <property type="match status" value="1"/>
</dbReference>
<dbReference type="InterPro" id="IPR002197">
    <property type="entry name" value="HTH_Fis"/>
</dbReference>
<evidence type="ECO:0000256" key="1">
    <source>
        <dbReference type="ARBA" id="ARBA00022741"/>
    </source>
</evidence>
<proteinExistence type="predicted"/>
<evidence type="ECO:0000256" key="4">
    <source>
        <dbReference type="ARBA" id="ARBA00023163"/>
    </source>
</evidence>
<dbReference type="Gene3D" id="3.40.50.2300">
    <property type="match status" value="1"/>
</dbReference>
<evidence type="ECO:0000256" key="5">
    <source>
        <dbReference type="SAM" id="MobiDB-lite"/>
    </source>
</evidence>
<dbReference type="InterPro" id="IPR025943">
    <property type="entry name" value="Sigma_54_int_dom_ATP-bd_2"/>
</dbReference>
<evidence type="ECO:0000256" key="2">
    <source>
        <dbReference type="ARBA" id="ARBA00022840"/>
    </source>
</evidence>
<dbReference type="InterPro" id="IPR058031">
    <property type="entry name" value="AAA_lid_NorR"/>
</dbReference>
<protein>
    <submittedName>
        <fullName evidence="6">Type 4 fimbriae expression regulatory protein PilR</fullName>
    </submittedName>
</protein>
<dbReference type="InterPro" id="IPR001789">
    <property type="entry name" value="Sig_transdc_resp-reg_receiver"/>
</dbReference>
<keyword evidence="7" id="KW-1185">Reference proteome</keyword>
<dbReference type="GO" id="GO:0006355">
    <property type="term" value="P:regulation of DNA-templated transcription"/>
    <property type="evidence" value="ECO:0007669"/>
    <property type="project" value="InterPro"/>
</dbReference>
<dbReference type="Gene3D" id="1.10.8.60">
    <property type="match status" value="1"/>
</dbReference>
<dbReference type="InterPro" id="IPR027417">
    <property type="entry name" value="P-loop_NTPase"/>
</dbReference>
<dbReference type="STRING" id="1579979.WM2015_1972"/>
<dbReference type="PANTHER" id="PTHR32071:SF100">
    <property type="entry name" value="RESPONSE REGULATOR PROTEIN PILR"/>
    <property type="match status" value="1"/>
</dbReference>
<dbReference type="CDD" id="cd00009">
    <property type="entry name" value="AAA"/>
    <property type="match status" value="1"/>
</dbReference>
<dbReference type="Gene3D" id="1.10.10.60">
    <property type="entry name" value="Homeodomain-like"/>
    <property type="match status" value="1"/>
</dbReference>
<dbReference type="SUPFAM" id="SSF52172">
    <property type="entry name" value="CheY-like"/>
    <property type="match status" value="1"/>
</dbReference>
<dbReference type="InterPro" id="IPR009057">
    <property type="entry name" value="Homeodomain-like_sf"/>
</dbReference>
<reference evidence="6 7" key="1">
    <citation type="submission" date="2015-07" db="EMBL/GenBank/DDBJ databases">
        <authorList>
            <person name="Noorani M."/>
        </authorList>
    </citation>
    <scope>NUCLEOTIDE SEQUENCE [LARGE SCALE GENOMIC DNA]</scope>
    <source>
        <strain evidence="6 7">KCTC 42284</strain>
    </source>
</reference>
<evidence type="ECO:0000313" key="6">
    <source>
        <dbReference type="EMBL" id="AKS42338.1"/>
    </source>
</evidence>
<dbReference type="Pfam" id="PF00158">
    <property type="entry name" value="Sigma54_activat"/>
    <property type="match status" value="1"/>
</dbReference>
<feature type="region of interest" description="Disordered" evidence="5">
    <location>
        <begin position="124"/>
        <end position="158"/>
    </location>
</feature>
<evidence type="ECO:0000313" key="7">
    <source>
        <dbReference type="Proteomes" id="UP000066624"/>
    </source>
</evidence>
<dbReference type="Proteomes" id="UP000066624">
    <property type="component" value="Chromosome"/>
</dbReference>
<dbReference type="PRINTS" id="PR01590">
    <property type="entry name" value="HTHFIS"/>
</dbReference>
<dbReference type="Gene3D" id="3.40.50.300">
    <property type="entry name" value="P-loop containing nucleotide triphosphate hydrolases"/>
    <property type="match status" value="1"/>
</dbReference>
<dbReference type="AlphaFoldDB" id="A0A0K0XXC8"/>
<accession>A0A0K0XXC8</accession>
<keyword evidence="3" id="KW-0805">Transcription regulation</keyword>
<feature type="compositionally biased region" description="Basic and acidic residues" evidence="5">
    <location>
        <begin position="134"/>
        <end position="143"/>
    </location>
</feature>
<dbReference type="PATRIC" id="fig|1579979.3.peg.2017"/>
<keyword evidence="1" id="KW-0547">Nucleotide-binding</keyword>